<feature type="region of interest" description="Disordered" evidence="8">
    <location>
        <begin position="36"/>
        <end position="79"/>
    </location>
</feature>
<dbReference type="GO" id="GO:0018104">
    <property type="term" value="P:peptidoglycan-protein cross-linking"/>
    <property type="evidence" value="ECO:0007669"/>
    <property type="project" value="TreeGrafter"/>
</dbReference>
<feature type="signal peptide" evidence="9">
    <location>
        <begin position="1"/>
        <end position="22"/>
    </location>
</feature>
<sequence length="370" mass="38970">MWKTARLGAALLVVGLSGAAGAAEAPLTPEAINQAQFGAGAASQEKGARESGKKETKPAKATEKATEKADEKPDGKRADPLTVRVQVLLDRAGFSPGAIDGRDGDNLRGALTGFAKAKGLTSSGQLDAPVWQALSGTSQDPAVTQYTLTEQDVAGPFVEEIPPKMEEQADLKALSYTSPAEMLAERFHMSKGLLEALNPDAALTKAGTVITVAAVPPLETGRIPGKELPQAPKVTRIEVDKDALQVRAYGEDGALIHLYPASIGSEEKPAPSGVLKVESVAFDPTYTYNPKYEFKGVEAKHKFTIKPGPNSPVGVVWIDLSGDDGYGIHGTPEPEKVGKTESHGCVRLTNWDARDLAKHVAKGATVDFGK</sequence>
<reference evidence="11 12" key="1">
    <citation type="submission" date="2018-04" db="EMBL/GenBank/DDBJ databases">
        <title>Methylobacterium sp. PR1016A genome.</title>
        <authorList>
            <person name="Park W."/>
        </authorList>
    </citation>
    <scope>NUCLEOTIDE SEQUENCE [LARGE SCALE GENOMIC DNA]</scope>
    <source>
        <strain evidence="11 12">PR1016A</strain>
    </source>
</reference>
<evidence type="ECO:0000256" key="9">
    <source>
        <dbReference type="SAM" id="SignalP"/>
    </source>
</evidence>
<keyword evidence="12" id="KW-1185">Reference proteome</keyword>
<dbReference type="GO" id="GO:0071972">
    <property type="term" value="F:peptidoglycan L,D-transpeptidase activity"/>
    <property type="evidence" value="ECO:0007669"/>
    <property type="project" value="TreeGrafter"/>
</dbReference>
<feature type="active site" description="Nucleophile" evidence="7">
    <location>
        <position position="345"/>
    </location>
</feature>
<evidence type="ECO:0000313" key="12">
    <source>
        <dbReference type="Proteomes" id="UP000244755"/>
    </source>
</evidence>
<evidence type="ECO:0000313" key="11">
    <source>
        <dbReference type="EMBL" id="AWB20126.1"/>
    </source>
</evidence>
<dbReference type="OrthoDB" id="9787225at2"/>
<dbReference type="Gene3D" id="2.40.440.10">
    <property type="entry name" value="L,D-transpeptidase catalytic domain-like"/>
    <property type="match status" value="1"/>
</dbReference>
<evidence type="ECO:0000256" key="2">
    <source>
        <dbReference type="ARBA" id="ARBA00005992"/>
    </source>
</evidence>
<dbReference type="InterPro" id="IPR036365">
    <property type="entry name" value="PGBD-like_sf"/>
</dbReference>
<keyword evidence="6 7" id="KW-0961">Cell wall biogenesis/degradation</keyword>
<dbReference type="PROSITE" id="PS52029">
    <property type="entry name" value="LD_TPASE"/>
    <property type="match status" value="1"/>
</dbReference>
<keyword evidence="9" id="KW-0732">Signal</keyword>
<dbReference type="Proteomes" id="UP000244755">
    <property type="component" value="Chromosome 1"/>
</dbReference>
<dbReference type="EMBL" id="CP028843">
    <property type="protein sequence ID" value="AWB20126.1"/>
    <property type="molecule type" value="Genomic_DNA"/>
</dbReference>
<evidence type="ECO:0000256" key="8">
    <source>
        <dbReference type="SAM" id="MobiDB-lite"/>
    </source>
</evidence>
<name>A0A2R4WF16_9HYPH</name>
<dbReference type="Gene3D" id="1.10.101.10">
    <property type="entry name" value="PGBD-like superfamily/PGBD"/>
    <property type="match status" value="1"/>
</dbReference>
<evidence type="ECO:0000256" key="5">
    <source>
        <dbReference type="ARBA" id="ARBA00022984"/>
    </source>
</evidence>
<keyword evidence="5 7" id="KW-0573">Peptidoglycan synthesis</keyword>
<dbReference type="InterPro" id="IPR005490">
    <property type="entry name" value="LD_TPept_cat_dom"/>
</dbReference>
<evidence type="ECO:0000256" key="6">
    <source>
        <dbReference type="ARBA" id="ARBA00023316"/>
    </source>
</evidence>
<keyword evidence="3" id="KW-0808">Transferase</keyword>
<dbReference type="AlphaFoldDB" id="A0A2R4WF16"/>
<evidence type="ECO:0000256" key="4">
    <source>
        <dbReference type="ARBA" id="ARBA00022960"/>
    </source>
</evidence>
<dbReference type="GO" id="GO:0005576">
    <property type="term" value="C:extracellular region"/>
    <property type="evidence" value="ECO:0007669"/>
    <property type="project" value="TreeGrafter"/>
</dbReference>
<gene>
    <name evidence="11" type="ORF">DA075_03575</name>
</gene>
<dbReference type="UniPathway" id="UPA00219"/>
<dbReference type="InterPro" id="IPR036366">
    <property type="entry name" value="PGBDSf"/>
</dbReference>
<evidence type="ECO:0000256" key="3">
    <source>
        <dbReference type="ARBA" id="ARBA00022679"/>
    </source>
</evidence>
<feature type="active site" description="Proton donor/acceptor" evidence="7">
    <location>
        <position position="329"/>
    </location>
</feature>
<dbReference type="SUPFAM" id="SSF141523">
    <property type="entry name" value="L,D-transpeptidase catalytic domain-like"/>
    <property type="match status" value="1"/>
</dbReference>
<dbReference type="GO" id="GO:0016740">
    <property type="term" value="F:transferase activity"/>
    <property type="evidence" value="ECO:0007669"/>
    <property type="project" value="UniProtKB-KW"/>
</dbReference>
<dbReference type="SUPFAM" id="SSF47090">
    <property type="entry name" value="PGBD-like"/>
    <property type="match status" value="1"/>
</dbReference>
<evidence type="ECO:0000256" key="7">
    <source>
        <dbReference type="PROSITE-ProRule" id="PRU01373"/>
    </source>
</evidence>
<dbReference type="RefSeq" id="WP_099952041.1">
    <property type="nucleotide sequence ID" value="NZ_CP028843.1"/>
</dbReference>
<dbReference type="KEGG" id="mee:DA075_03575"/>
<evidence type="ECO:0000256" key="1">
    <source>
        <dbReference type="ARBA" id="ARBA00004752"/>
    </source>
</evidence>
<dbReference type="Pfam" id="PF01471">
    <property type="entry name" value="PG_binding_1"/>
    <property type="match status" value="1"/>
</dbReference>
<feature type="chain" id="PRO_5015355248" evidence="9">
    <location>
        <begin position="23"/>
        <end position="370"/>
    </location>
</feature>
<dbReference type="PANTHER" id="PTHR30582">
    <property type="entry name" value="L,D-TRANSPEPTIDASE"/>
    <property type="match status" value="1"/>
</dbReference>
<protein>
    <submittedName>
        <fullName evidence="11">Murein L,D-transpeptidase</fullName>
    </submittedName>
</protein>
<keyword evidence="4 7" id="KW-0133">Cell shape</keyword>
<feature type="domain" description="L,D-TPase catalytic" evidence="10">
    <location>
        <begin position="235"/>
        <end position="369"/>
    </location>
</feature>
<accession>A0A2R4WF16</accession>
<dbReference type="PANTHER" id="PTHR30582:SF30">
    <property type="entry name" value="BLR4375 PROTEIN"/>
    <property type="match status" value="1"/>
</dbReference>
<proteinExistence type="inferred from homology"/>
<dbReference type="Pfam" id="PF03734">
    <property type="entry name" value="YkuD"/>
    <property type="match status" value="1"/>
</dbReference>
<dbReference type="InterPro" id="IPR002477">
    <property type="entry name" value="Peptidoglycan-bd-like"/>
</dbReference>
<organism evidence="11 12">
    <name type="scientific">Methylobacterium currus</name>
    <dbReference type="NCBI Taxonomy" id="2051553"/>
    <lineage>
        <taxon>Bacteria</taxon>
        <taxon>Pseudomonadati</taxon>
        <taxon>Pseudomonadota</taxon>
        <taxon>Alphaproteobacteria</taxon>
        <taxon>Hyphomicrobiales</taxon>
        <taxon>Methylobacteriaceae</taxon>
        <taxon>Methylobacterium</taxon>
    </lineage>
</organism>
<dbReference type="GO" id="GO:0008360">
    <property type="term" value="P:regulation of cell shape"/>
    <property type="evidence" value="ECO:0007669"/>
    <property type="project" value="UniProtKB-UniRule"/>
</dbReference>
<dbReference type="InterPro" id="IPR038063">
    <property type="entry name" value="Transpep_catalytic_dom"/>
</dbReference>
<comment type="similarity">
    <text evidence="2">Belongs to the YkuD family.</text>
</comment>
<dbReference type="InterPro" id="IPR050979">
    <property type="entry name" value="LD-transpeptidase"/>
</dbReference>
<comment type="pathway">
    <text evidence="1 7">Cell wall biogenesis; peptidoglycan biosynthesis.</text>
</comment>
<dbReference type="GO" id="GO:0071555">
    <property type="term" value="P:cell wall organization"/>
    <property type="evidence" value="ECO:0007669"/>
    <property type="project" value="UniProtKB-UniRule"/>
</dbReference>
<feature type="compositionally biased region" description="Basic and acidic residues" evidence="8">
    <location>
        <begin position="46"/>
        <end position="79"/>
    </location>
</feature>
<evidence type="ECO:0000259" key="10">
    <source>
        <dbReference type="PROSITE" id="PS52029"/>
    </source>
</evidence>
<dbReference type="CDD" id="cd16913">
    <property type="entry name" value="YkuD_like"/>
    <property type="match status" value="1"/>
</dbReference>